<dbReference type="CDD" id="cd19077">
    <property type="entry name" value="AKR_AKR8A1-2"/>
    <property type="match status" value="1"/>
</dbReference>
<comment type="caution">
    <text evidence="3">The sequence shown here is derived from an EMBL/GenBank/DDBJ whole genome shotgun (WGS) entry which is preliminary data.</text>
</comment>
<keyword evidence="4" id="KW-1185">Reference proteome</keyword>
<dbReference type="Gene3D" id="3.20.20.100">
    <property type="entry name" value="NADP-dependent oxidoreductase domain"/>
    <property type="match status" value="1"/>
</dbReference>
<dbReference type="InterPro" id="IPR023210">
    <property type="entry name" value="NADP_OxRdtase_dom"/>
</dbReference>
<gene>
    <name evidence="3" type="ORF">B0H66DRAFT_18479</name>
</gene>
<dbReference type="PANTHER" id="PTHR43625">
    <property type="entry name" value="AFLATOXIN B1 ALDEHYDE REDUCTASE"/>
    <property type="match status" value="1"/>
</dbReference>
<evidence type="ECO:0000313" key="3">
    <source>
        <dbReference type="EMBL" id="KAK3329304.1"/>
    </source>
</evidence>
<protein>
    <submittedName>
        <fullName evidence="3">NADP-dependent oxidoreductase domain-containing protein</fullName>
    </submittedName>
</protein>
<accession>A0AAE0IQD7</accession>
<evidence type="ECO:0000313" key="4">
    <source>
        <dbReference type="Proteomes" id="UP001283341"/>
    </source>
</evidence>
<dbReference type="AlphaFoldDB" id="A0AAE0IQD7"/>
<dbReference type="InterPro" id="IPR050791">
    <property type="entry name" value="Aldo-Keto_reductase"/>
</dbReference>
<name>A0AAE0IQD7_9PEZI</name>
<keyword evidence="1" id="KW-0560">Oxidoreductase</keyword>
<dbReference type="InterPro" id="IPR036812">
    <property type="entry name" value="NAD(P)_OxRdtase_dom_sf"/>
</dbReference>
<dbReference type="PANTHER" id="PTHR43625:SF78">
    <property type="entry name" value="PYRIDOXAL REDUCTASE-RELATED"/>
    <property type="match status" value="1"/>
</dbReference>
<sequence length="329" mass="36084">MPQVLGKDVGTIGFGLMGLTWRATPPPPEQAFEAMRAALVNGMNYWNAAEFYGTPEYNSLTLLERYFEKYPEDADKVVLGVKGAVGLNASGPDGSPEEIRRSIDNCLRILKGRKKIDVFEPARRDKKVPLEITFAAINEYVEKGLVGGVGISEVAAATIHEAAKITKIVSVEVELSLMATDILDNGVVAACAEHDIPVIAYSPLGRGMFTTQFKSHADIPKDSFLQHFPRFSPENFDNNMKLVKQVEELASKKGCTPAQLAISWTANLSRRRPGLPTIIPIPGATTASRVNENAVYVELSDAEMAEIDETLSKFEVVGRRYPEQMPIET</sequence>
<evidence type="ECO:0000259" key="2">
    <source>
        <dbReference type="Pfam" id="PF00248"/>
    </source>
</evidence>
<dbReference type="GO" id="GO:0005737">
    <property type="term" value="C:cytoplasm"/>
    <property type="evidence" value="ECO:0007669"/>
    <property type="project" value="TreeGrafter"/>
</dbReference>
<dbReference type="EMBL" id="JAUEDM010000001">
    <property type="protein sequence ID" value="KAK3329304.1"/>
    <property type="molecule type" value="Genomic_DNA"/>
</dbReference>
<reference evidence="3" key="1">
    <citation type="journal article" date="2023" name="Mol. Phylogenet. Evol.">
        <title>Genome-scale phylogeny and comparative genomics of the fungal order Sordariales.</title>
        <authorList>
            <person name="Hensen N."/>
            <person name="Bonometti L."/>
            <person name="Westerberg I."/>
            <person name="Brannstrom I.O."/>
            <person name="Guillou S."/>
            <person name="Cros-Aarteil S."/>
            <person name="Calhoun S."/>
            <person name="Haridas S."/>
            <person name="Kuo A."/>
            <person name="Mondo S."/>
            <person name="Pangilinan J."/>
            <person name="Riley R."/>
            <person name="LaButti K."/>
            <person name="Andreopoulos B."/>
            <person name="Lipzen A."/>
            <person name="Chen C."/>
            <person name="Yan M."/>
            <person name="Daum C."/>
            <person name="Ng V."/>
            <person name="Clum A."/>
            <person name="Steindorff A."/>
            <person name="Ohm R.A."/>
            <person name="Martin F."/>
            <person name="Silar P."/>
            <person name="Natvig D.O."/>
            <person name="Lalanne C."/>
            <person name="Gautier V."/>
            <person name="Ament-Velasquez S.L."/>
            <person name="Kruys A."/>
            <person name="Hutchinson M.I."/>
            <person name="Powell A.J."/>
            <person name="Barry K."/>
            <person name="Miller A.N."/>
            <person name="Grigoriev I.V."/>
            <person name="Debuchy R."/>
            <person name="Gladieux P."/>
            <person name="Hiltunen Thoren M."/>
            <person name="Johannesson H."/>
        </authorList>
    </citation>
    <scope>NUCLEOTIDE SEQUENCE</scope>
    <source>
        <strain evidence="3">CBS 118394</strain>
    </source>
</reference>
<organism evidence="3 4">
    <name type="scientific">Apodospora peruviana</name>
    <dbReference type="NCBI Taxonomy" id="516989"/>
    <lineage>
        <taxon>Eukaryota</taxon>
        <taxon>Fungi</taxon>
        <taxon>Dikarya</taxon>
        <taxon>Ascomycota</taxon>
        <taxon>Pezizomycotina</taxon>
        <taxon>Sordariomycetes</taxon>
        <taxon>Sordariomycetidae</taxon>
        <taxon>Sordariales</taxon>
        <taxon>Lasiosphaeriaceae</taxon>
        <taxon>Apodospora</taxon>
    </lineage>
</organism>
<dbReference type="SUPFAM" id="SSF51430">
    <property type="entry name" value="NAD(P)-linked oxidoreductase"/>
    <property type="match status" value="1"/>
</dbReference>
<dbReference type="Pfam" id="PF00248">
    <property type="entry name" value="Aldo_ket_red"/>
    <property type="match status" value="1"/>
</dbReference>
<proteinExistence type="predicted"/>
<dbReference type="GO" id="GO:0016491">
    <property type="term" value="F:oxidoreductase activity"/>
    <property type="evidence" value="ECO:0007669"/>
    <property type="project" value="UniProtKB-KW"/>
</dbReference>
<feature type="domain" description="NADP-dependent oxidoreductase" evidence="2">
    <location>
        <begin position="12"/>
        <end position="310"/>
    </location>
</feature>
<dbReference type="Proteomes" id="UP001283341">
    <property type="component" value="Unassembled WGS sequence"/>
</dbReference>
<evidence type="ECO:0000256" key="1">
    <source>
        <dbReference type="ARBA" id="ARBA00023002"/>
    </source>
</evidence>
<reference evidence="3" key="2">
    <citation type="submission" date="2023-06" db="EMBL/GenBank/DDBJ databases">
        <authorList>
            <consortium name="Lawrence Berkeley National Laboratory"/>
            <person name="Haridas S."/>
            <person name="Hensen N."/>
            <person name="Bonometti L."/>
            <person name="Westerberg I."/>
            <person name="Brannstrom I.O."/>
            <person name="Guillou S."/>
            <person name="Cros-Aarteil S."/>
            <person name="Calhoun S."/>
            <person name="Kuo A."/>
            <person name="Mondo S."/>
            <person name="Pangilinan J."/>
            <person name="Riley R."/>
            <person name="Labutti K."/>
            <person name="Andreopoulos B."/>
            <person name="Lipzen A."/>
            <person name="Chen C."/>
            <person name="Yanf M."/>
            <person name="Daum C."/>
            <person name="Ng V."/>
            <person name="Clum A."/>
            <person name="Steindorff A."/>
            <person name="Ohm R."/>
            <person name="Martin F."/>
            <person name="Silar P."/>
            <person name="Natvig D."/>
            <person name="Lalanne C."/>
            <person name="Gautier V."/>
            <person name="Ament-Velasquez S.L."/>
            <person name="Kruys A."/>
            <person name="Hutchinson M.I."/>
            <person name="Powell A.J."/>
            <person name="Barry K."/>
            <person name="Miller A.N."/>
            <person name="Grigoriev I.V."/>
            <person name="Debuchy R."/>
            <person name="Gladieux P."/>
            <person name="Thoren M.H."/>
            <person name="Johannesson H."/>
        </authorList>
    </citation>
    <scope>NUCLEOTIDE SEQUENCE</scope>
    <source>
        <strain evidence="3">CBS 118394</strain>
    </source>
</reference>